<dbReference type="KEGG" id="cck:Ccar_25070"/>
<dbReference type="Gene3D" id="2.20.25.10">
    <property type="match status" value="1"/>
</dbReference>
<dbReference type="EMBL" id="ACVI01000007">
    <property type="protein sequence ID" value="EET88877.1"/>
    <property type="molecule type" value="Genomic_DNA"/>
</dbReference>
<dbReference type="InterPro" id="IPR050447">
    <property type="entry name" value="Erg6_SMT_methyltransf"/>
</dbReference>
<accession>C6PPI3</accession>
<dbReference type="InterPro" id="IPR029063">
    <property type="entry name" value="SAM-dependent_MTases_sf"/>
</dbReference>
<evidence type="ECO:0000313" key="3">
    <source>
        <dbReference type="Proteomes" id="UP000004198"/>
    </source>
</evidence>
<dbReference type="GO" id="GO:0032259">
    <property type="term" value="P:methylation"/>
    <property type="evidence" value="ECO:0007669"/>
    <property type="project" value="UniProtKB-KW"/>
</dbReference>
<dbReference type="SUPFAM" id="SSF158997">
    <property type="entry name" value="Trm112p-like"/>
    <property type="match status" value="1"/>
</dbReference>
<dbReference type="Proteomes" id="UP000004198">
    <property type="component" value="Unassembled WGS sequence"/>
</dbReference>
<keyword evidence="2" id="KW-0808">Transferase</keyword>
<dbReference type="Gene3D" id="3.40.50.150">
    <property type="entry name" value="Vaccinia Virus protein VP39"/>
    <property type="match status" value="1"/>
</dbReference>
<name>C6PPI3_9CLOT</name>
<dbReference type="eggNOG" id="COG2226">
    <property type="taxonomic scope" value="Bacteria"/>
</dbReference>
<gene>
    <name evidence="2" type="ORF">CcarbDRAFT_0700</name>
</gene>
<sequence length="306" mass="34894">MDNLKEMYKNGSNIMEYFRRISNTTSNNYESILYSYDLQSGSYRDNYYNSILHNMHKDGKKVSIEAKKFQQEYGSAIADVFNQLKYSNVLEVGVGEATTLCDVVKNLNNQEINVKGIDISFSRIGYGNIFIKEQEIKNISLGMADMFKLPFADNAFDIVFTSHCIEPNTDRAEEAVNELYRVANKWLILIEPAYDLGNEETKKHMIEHAYCTNLIDVIYKSKLNVVEHKLFGIGTYNNQAAITIIKKNNENVSSNANWSCPICKKELIKSDGNYFCEDCSTIFPIIKNIPCLTTDSAILGSKYLEL</sequence>
<feature type="domain" description="Methyltransferase" evidence="1">
    <location>
        <begin position="89"/>
        <end position="183"/>
    </location>
</feature>
<dbReference type="STRING" id="536227.Ccar_25070"/>
<dbReference type="SUPFAM" id="SSF53335">
    <property type="entry name" value="S-adenosyl-L-methionine-dependent methyltransferases"/>
    <property type="match status" value="1"/>
</dbReference>
<organism evidence="2 3">
    <name type="scientific">Clostridium carboxidivorans P7</name>
    <dbReference type="NCBI Taxonomy" id="536227"/>
    <lineage>
        <taxon>Bacteria</taxon>
        <taxon>Bacillati</taxon>
        <taxon>Bacillota</taxon>
        <taxon>Clostridia</taxon>
        <taxon>Eubacteriales</taxon>
        <taxon>Clostridiaceae</taxon>
        <taxon>Clostridium</taxon>
    </lineage>
</organism>
<proteinExistence type="predicted"/>
<evidence type="ECO:0000259" key="1">
    <source>
        <dbReference type="Pfam" id="PF13649"/>
    </source>
</evidence>
<comment type="caution">
    <text evidence="2">The sequence shown here is derived from an EMBL/GenBank/DDBJ whole genome shotgun (WGS) entry which is preliminary data.</text>
</comment>
<dbReference type="RefSeq" id="WP_007059585.1">
    <property type="nucleotide sequence ID" value="NZ_ACVI01000007.1"/>
</dbReference>
<dbReference type="GO" id="GO:0008168">
    <property type="term" value="F:methyltransferase activity"/>
    <property type="evidence" value="ECO:0007669"/>
    <property type="project" value="UniProtKB-KW"/>
</dbReference>
<evidence type="ECO:0000313" key="2">
    <source>
        <dbReference type="EMBL" id="EET88877.1"/>
    </source>
</evidence>
<dbReference type="CDD" id="cd02440">
    <property type="entry name" value="AdoMet_MTases"/>
    <property type="match status" value="1"/>
</dbReference>
<dbReference type="PANTHER" id="PTHR44068:SF11">
    <property type="entry name" value="GERANYL DIPHOSPHATE 2-C-METHYLTRANSFERASE"/>
    <property type="match status" value="1"/>
</dbReference>
<dbReference type="Pfam" id="PF13649">
    <property type="entry name" value="Methyltransf_25"/>
    <property type="match status" value="1"/>
</dbReference>
<keyword evidence="3" id="KW-1185">Reference proteome</keyword>
<dbReference type="PATRIC" id="fig|536227.13.peg.5184"/>
<keyword evidence="2" id="KW-0489">Methyltransferase</keyword>
<reference evidence="2 3" key="1">
    <citation type="submission" date="2009-06" db="EMBL/GenBank/DDBJ databases">
        <title>The draft genome of Clostridium carboxidivorans P7.</title>
        <authorList>
            <consortium name="US DOE Joint Genome Institute (JGI-PGF)"/>
            <person name="Lucas S."/>
            <person name="Copeland A."/>
            <person name="Lapidus A."/>
            <person name="Glavina del Rio T."/>
            <person name="Tice H."/>
            <person name="Bruce D."/>
            <person name="Goodwin L."/>
            <person name="Pitluck S."/>
            <person name="Larimer F."/>
            <person name="Land M.L."/>
            <person name="Hauser L."/>
            <person name="Hemme C.L."/>
        </authorList>
    </citation>
    <scope>NUCLEOTIDE SEQUENCE [LARGE SCALE GENOMIC DNA]</scope>
    <source>
        <strain evidence="2 3">P7</strain>
    </source>
</reference>
<protein>
    <submittedName>
        <fullName evidence="2">Methyltransferase type 11</fullName>
    </submittedName>
</protein>
<dbReference type="AlphaFoldDB" id="C6PPI3"/>
<dbReference type="InterPro" id="IPR041698">
    <property type="entry name" value="Methyltransf_25"/>
</dbReference>
<dbReference type="OrthoDB" id="9777497at2"/>
<dbReference type="PANTHER" id="PTHR44068">
    <property type="entry name" value="ZGC:194242"/>
    <property type="match status" value="1"/>
</dbReference>